<name>A0ABP8LPI4_9MICO</name>
<keyword evidence="7" id="KW-1185">Reference proteome</keyword>
<dbReference type="PANTHER" id="PTHR42953:SF3">
    <property type="entry name" value="HIGH-AFFINITY ZINC UPTAKE SYSTEM PROTEIN ZNUA"/>
    <property type="match status" value="1"/>
</dbReference>
<dbReference type="Gene3D" id="3.40.50.1980">
    <property type="entry name" value="Nitrogenase molybdenum iron protein domain"/>
    <property type="match status" value="2"/>
</dbReference>
<feature type="compositionally biased region" description="Basic and acidic residues" evidence="4">
    <location>
        <begin position="141"/>
        <end position="175"/>
    </location>
</feature>
<gene>
    <name evidence="6" type="ORF">GCM10023169_38840</name>
</gene>
<keyword evidence="3 5" id="KW-0732">Signal</keyword>
<evidence type="ECO:0000256" key="1">
    <source>
        <dbReference type="ARBA" id="ARBA00011028"/>
    </source>
</evidence>
<comment type="caution">
    <text evidence="6">The sequence shown here is derived from an EMBL/GenBank/DDBJ whole genome shotgun (WGS) entry which is preliminary data.</text>
</comment>
<dbReference type="EMBL" id="BAABGN010000013">
    <property type="protein sequence ID" value="GAA4432745.1"/>
    <property type="molecule type" value="Genomic_DNA"/>
</dbReference>
<evidence type="ECO:0000256" key="4">
    <source>
        <dbReference type="SAM" id="MobiDB-lite"/>
    </source>
</evidence>
<accession>A0ABP8LPI4</accession>
<comment type="similarity">
    <text evidence="1">Belongs to the bacterial solute-binding protein 9 family.</text>
</comment>
<feature type="region of interest" description="Disordered" evidence="4">
    <location>
        <begin position="123"/>
        <end position="180"/>
    </location>
</feature>
<evidence type="ECO:0000256" key="3">
    <source>
        <dbReference type="ARBA" id="ARBA00022729"/>
    </source>
</evidence>
<reference evidence="7" key="1">
    <citation type="journal article" date="2019" name="Int. J. Syst. Evol. Microbiol.">
        <title>The Global Catalogue of Microorganisms (GCM) 10K type strain sequencing project: providing services to taxonomists for standard genome sequencing and annotation.</title>
        <authorList>
            <consortium name="The Broad Institute Genomics Platform"/>
            <consortium name="The Broad Institute Genome Sequencing Center for Infectious Disease"/>
            <person name="Wu L."/>
            <person name="Ma J."/>
        </authorList>
    </citation>
    <scope>NUCLEOTIDE SEQUENCE [LARGE SCALE GENOMIC DNA]</scope>
    <source>
        <strain evidence="7">JCM 17810</strain>
    </source>
</reference>
<evidence type="ECO:0000256" key="5">
    <source>
        <dbReference type="SAM" id="SignalP"/>
    </source>
</evidence>
<dbReference type="InterPro" id="IPR050492">
    <property type="entry name" value="Bact_metal-bind_prot9"/>
</dbReference>
<organism evidence="6 7">
    <name type="scientific">Georgenia halophila</name>
    <dbReference type="NCBI Taxonomy" id="620889"/>
    <lineage>
        <taxon>Bacteria</taxon>
        <taxon>Bacillati</taxon>
        <taxon>Actinomycetota</taxon>
        <taxon>Actinomycetes</taxon>
        <taxon>Micrococcales</taxon>
        <taxon>Bogoriellaceae</taxon>
        <taxon>Georgenia</taxon>
    </lineage>
</organism>
<feature type="chain" id="PRO_5047126144" evidence="5">
    <location>
        <begin position="30"/>
        <end position="343"/>
    </location>
</feature>
<sequence>MNTRRSLAPVAALTLLAVPLASCSGTADAGGGDEGRGDGLEVLASMYPLDFVASEVGGEHVTVSSVTPAGVDPHDLELSPATVAQFDNATIVYLSGFQAALDDALEVTSPEHALDVAEAAGVHGVEGQGERAGQEAAGHAEGGHEEEGHAEDGHEEEGHAEDGHEHAGHEHEAGDPHFWLDPNRVADVADAVSAELSDVDPEHAEEYRANAEELRGELEKLDADFAAGLEQCEIRTIVTAHEAYGYLAEAYDLEQVGLSGLDPEAEPSPARLAEITEVVEGSGVSTIFTESLVNPAVAESLANDLGVDVALLDPVETAPEGGGDYVDAMRANLDALTSALRCS</sequence>
<dbReference type="RefSeq" id="WP_345218622.1">
    <property type="nucleotide sequence ID" value="NZ_BAABGN010000013.1"/>
</dbReference>
<evidence type="ECO:0000313" key="7">
    <source>
        <dbReference type="Proteomes" id="UP001500622"/>
    </source>
</evidence>
<dbReference type="InterPro" id="IPR006127">
    <property type="entry name" value="ZnuA-like"/>
</dbReference>
<evidence type="ECO:0000256" key="2">
    <source>
        <dbReference type="ARBA" id="ARBA00022448"/>
    </source>
</evidence>
<dbReference type="SUPFAM" id="SSF53807">
    <property type="entry name" value="Helical backbone' metal receptor"/>
    <property type="match status" value="1"/>
</dbReference>
<dbReference type="Proteomes" id="UP001500622">
    <property type="component" value="Unassembled WGS sequence"/>
</dbReference>
<dbReference type="PANTHER" id="PTHR42953">
    <property type="entry name" value="HIGH-AFFINITY ZINC UPTAKE SYSTEM PROTEIN ZNUA-RELATED"/>
    <property type="match status" value="1"/>
</dbReference>
<proteinExistence type="inferred from homology"/>
<keyword evidence="2" id="KW-0813">Transport</keyword>
<feature type="signal peptide" evidence="5">
    <location>
        <begin position="1"/>
        <end position="29"/>
    </location>
</feature>
<protein>
    <submittedName>
        <fullName evidence="6">Metal ABC transporter substrate-binding protein</fullName>
    </submittedName>
</protein>
<evidence type="ECO:0000313" key="6">
    <source>
        <dbReference type="EMBL" id="GAA4432745.1"/>
    </source>
</evidence>
<dbReference type="Pfam" id="PF01297">
    <property type="entry name" value="ZnuA"/>
    <property type="match status" value="1"/>
</dbReference>